<evidence type="ECO:0000313" key="8">
    <source>
        <dbReference type="Proteomes" id="UP000077748"/>
    </source>
</evidence>
<dbReference type="InterPro" id="IPR036302">
    <property type="entry name" value="Pyosin/cloacin_T_dom_sf"/>
</dbReference>
<dbReference type="SUPFAM" id="SSF69369">
    <property type="entry name" value="Cloacin translocation domain"/>
    <property type="match status" value="1"/>
</dbReference>
<dbReference type="InterPro" id="IPR036725">
    <property type="entry name" value="ColE3_ribonuclease_sf"/>
</dbReference>
<keyword evidence="1" id="KW-0929">Antimicrobial</keyword>
<dbReference type="Pfam" id="PF06958">
    <property type="entry name" value="Pyocin_S"/>
    <property type="match status" value="1"/>
</dbReference>
<proteinExistence type="predicted"/>
<dbReference type="GO" id="GO:0016788">
    <property type="term" value="F:hydrolase activity, acting on ester bonds"/>
    <property type="evidence" value="ECO:0007669"/>
    <property type="project" value="InterPro"/>
</dbReference>
<reference evidence="7 8" key="1">
    <citation type="submission" date="2016-05" db="EMBL/GenBank/DDBJ databases">
        <title>Genome Sequence of Pseudomonas citronellolis Strain SJTE-3, an Estrogens and Persistent Organic Pollutants degradation strain.</title>
        <authorList>
            <person name="Liang R."/>
        </authorList>
    </citation>
    <scope>NUCLEOTIDE SEQUENCE [LARGE SCALE GENOMIC DNA]</scope>
    <source>
        <strain evidence="7 8">SJTE-3</strain>
    </source>
</reference>
<evidence type="ECO:0000259" key="5">
    <source>
        <dbReference type="Pfam" id="PF06958"/>
    </source>
</evidence>
<evidence type="ECO:0000256" key="3">
    <source>
        <dbReference type="ARBA" id="ARBA00023048"/>
    </source>
</evidence>
<evidence type="ECO:0000256" key="4">
    <source>
        <dbReference type="SAM" id="MobiDB-lite"/>
    </source>
</evidence>
<evidence type="ECO:0000256" key="1">
    <source>
        <dbReference type="ARBA" id="ARBA00022529"/>
    </source>
</evidence>
<dbReference type="SUPFAM" id="SSF63840">
    <property type="entry name" value="Ribonuclease domain of colicin E3"/>
    <property type="match status" value="1"/>
</dbReference>
<dbReference type="Pfam" id="PF09000">
    <property type="entry name" value="Cytotoxic"/>
    <property type="match status" value="1"/>
</dbReference>
<dbReference type="EMBL" id="CP015878">
    <property type="protein sequence ID" value="ANI18502.1"/>
    <property type="molecule type" value="Genomic_DNA"/>
</dbReference>
<keyword evidence="2" id="KW-0044">Antibiotic</keyword>
<dbReference type="GO" id="GO:0031640">
    <property type="term" value="P:killing of cells of another organism"/>
    <property type="evidence" value="ECO:0007669"/>
    <property type="project" value="UniProtKB-KW"/>
</dbReference>
<gene>
    <name evidence="7" type="ORF">A9C11_16750</name>
</gene>
<protein>
    <submittedName>
        <fullName evidence="7">S-type Pyocin</fullName>
    </submittedName>
</protein>
<dbReference type="InterPro" id="IPR009105">
    <property type="entry name" value="Colicin_E3_ribonuclease"/>
</dbReference>
<dbReference type="Gene3D" id="3.10.380.10">
    <property type="entry name" value="Colicin E3-like ribonuclease domain"/>
    <property type="match status" value="1"/>
</dbReference>
<accession>A0A1A9KLV5</accession>
<name>A0A1A9KLV5_9PSED</name>
<dbReference type="GO" id="GO:0042742">
    <property type="term" value="P:defense response to bacterium"/>
    <property type="evidence" value="ECO:0007669"/>
    <property type="project" value="UniProtKB-KW"/>
</dbReference>
<keyword evidence="3" id="KW-0078">Bacteriocin</keyword>
<sequence length="350" mass="38634">MLPGSESSPPRAYIFEDRWPLPKVREDLVFAKSCRPDNWGRTRPGVEVEPASRFGNVMLSGAMALPVSATTALNAGAEAALVRIAGGGIMQHGFTWALRGPGVASNPASLFLLGLLPTRLGDGALYTDSRLRDLEQVPTRVRFQIRRDAHGGLQVYGIHAHPDGDDAVRTVKAIWRDDQRTMEAHVNGLTILWIPNKGSQPIPPLIHPEHTGERIDNILVHPIATDTDSQIEIYPGSEDITTDDFILTFPADSGMKSLYIAYAIPHSHYQPPPDHLLAFPAAKEAKRKTPISGGGGKRKRWKDDEGYIYEWDSAHGAVEKYDRRGRHLGEFNPVTGEKNKDADPVRRVEP</sequence>
<organism evidence="7 8">
    <name type="scientific">Pseudomonas citronellolis</name>
    <dbReference type="NCBI Taxonomy" id="53408"/>
    <lineage>
        <taxon>Bacteria</taxon>
        <taxon>Pseudomonadati</taxon>
        <taxon>Pseudomonadota</taxon>
        <taxon>Gammaproteobacteria</taxon>
        <taxon>Pseudomonadales</taxon>
        <taxon>Pseudomonadaceae</taxon>
        <taxon>Pseudomonas</taxon>
    </lineage>
</organism>
<dbReference type="AlphaFoldDB" id="A0A1A9KLV5"/>
<dbReference type="GO" id="GO:0003723">
    <property type="term" value="F:RNA binding"/>
    <property type="evidence" value="ECO:0007669"/>
    <property type="project" value="InterPro"/>
</dbReference>
<feature type="domain" description="Colicin E3-like ribonuclease" evidence="6">
    <location>
        <begin position="271"/>
        <end position="349"/>
    </location>
</feature>
<evidence type="ECO:0000256" key="2">
    <source>
        <dbReference type="ARBA" id="ARBA00023022"/>
    </source>
</evidence>
<feature type="region of interest" description="Disordered" evidence="4">
    <location>
        <begin position="328"/>
        <end position="350"/>
    </location>
</feature>
<evidence type="ECO:0000313" key="7">
    <source>
        <dbReference type="EMBL" id="ANI18502.1"/>
    </source>
</evidence>
<dbReference type="Proteomes" id="UP000077748">
    <property type="component" value="Chromosome"/>
</dbReference>
<dbReference type="GO" id="GO:0043022">
    <property type="term" value="F:ribosome binding"/>
    <property type="evidence" value="ECO:0007669"/>
    <property type="project" value="InterPro"/>
</dbReference>
<evidence type="ECO:0000259" key="6">
    <source>
        <dbReference type="Pfam" id="PF09000"/>
    </source>
</evidence>
<dbReference type="InterPro" id="IPR016128">
    <property type="entry name" value="Pyosin/cloacin_T_dom"/>
</dbReference>
<feature type="compositionally biased region" description="Basic and acidic residues" evidence="4">
    <location>
        <begin position="337"/>
        <end position="350"/>
    </location>
</feature>
<feature type="domain" description="Pyosin/cloacin translocation" evidence="5">
    <location>
        <begin position="129"/>
        <end position="260"/>
    </location>
</feature>